<name>A0ABY1MYY3_9ACTN</name>
<organism evidence="1 2">
    <name type="scientific">Dietzia kunjamensis subsp. schimae</name>
    <dbReference type="NCBI Taxonomy" id="498198"/>
    <lineage>
        <taxon>Bacteria</taxon>
        <taxon>Bacillati</taxon>
        <taxon>Actinomycetota</taxon>
        <taxon>Actinomycetes</taxon>
        <taxon>Mycobacteriales</taxon>
        <taxon>Dietziaceae</taxon>
        <taxon>Dietzia</taxon>
    </lineage>
</organism>
<comment type="caution">
    <text evidence="1">The sequence shown here is derived from an EMBL/GenBank/DDBJ whole genome shotgun (WGS) entry which is preliminary data.</text>
</comment>
<evidence type="ECO:0000313" key="1">
    <source>
        <dbReference type="EMBL" id="SMO55940.1"/>
    </source>
</evidence>
<reference evidence="1 2" key="1">
    <citation type="submission" date="2017-05" db="EMBL/GenBank/DDBJ databases">
        <authorList>
            <person name="Varghese N."/>
            <person name="Submissions S."/>
        </authorList>
    </citation>
    <scope>NUCLEOTIDE SEQUENCE [LARGE SCALE GENOMIC DNA]</scope>
    <source>
        <strain evidence="1 2">DSM 45139</strain>
    </source>
</reference>
<accession>A0ABY1MYY3</accession>
<proteinExistence type="predicted"/>
<gene>
    <name evidence="1" type="ORF">SAMN06265174_102319</name>
</gene>
<keyword evidence="2" id="KW-1185">Reference proteome</keyword>
<dbReference type="Proteomes" id="UP000315460">
    <property type="component" value="Unassembled WGS sequence"/>
</dbReference>
<sequence length="100" mass="11386">MKPTPLDEFPVHQTSLPMAQAVTRDRRLYDRYYFNAHDRTGEVFMVTGFGVYPNLGLTDAFATVRHADTQRPVRFSDALESRSLELAAGPYRIGVIEPLR</sequence>
<dbReference type="EMBL" id="FXTG01000002">
    <property type="protein sequence ID" value="SMO55940.1"/>
    <property type="molecule type" value="Genomic_DNA"/>
</dbReference>
<evidence type="ECO:0000313" key="2">
    <source>
        <dbReference type="Proteomes" id="UP000315460"/>
    </source>
</evidence>
<protein>
    <submittedName>
        <fullName evidence="1">Uncharacterized protein</fullName>
    </submittedName>
</protein>